<gene>
    <name evidence="2" type="ORF">SK128_006329</name>
</gene>
<dbReference type="EMBL" id="JAXCGZ010001570">
    <property type="protein sequence ID" value="KAK7085219.1"/>
    <property type="molecule type" value="Genomic_DNA"/>
</dbReference>
<name>A0AAN8XVP6_HALRR</name>
<evidence type="ECO:0000256" key="1">
    <source>
        <dbReference type="SAM" id="MobiDB-lite"/>
    </source>
</evidence>
<feature type="non-terminal residue" evidence="2">
    <location>
        <position position="1"/>
    </location>
</feature>
<protein>
    <submittedName>
        <fullName evidence="2">Uncharacterized protein</fullName>
    </submittedName>
</protein>
<evidence type="ECO:0000313" key="2">
    <source>
        <dbReference type="EMBL" id="KAK7085219.1"/>
    </source>
</evidence>
<accession>A0AAN8XVP6</accession>
<feature type="region of interest" description="Disordered" evidence="1">
    <location>
        <begin position="40"/>
        <end position="63"/>
    </location>
</feature>
<comment type="caution">
    <text evidence="2">The sequence shown here is derived from an EMBL/GenBank/DDBJ whole genome shotgun (WGS) entry which is preliminary data.</text>
</comment>
<feature type="non-terminal residue" evidence="2">
    <location>
        <position position="84"/>
    </location>
</feature>
<sequence>LQAKVTDFKKEDSGKKLLSIKQEKEDKDVEMRSKIEANKSRECEVSKQIKKEQKPVKQEKEEKYLLKPIKRESDESFSLAPVKK</sequence>
<evidence type="ECO:0000313" key="3">
    <source>
        <dbReference type="Proteomes" id="UP001381693"/>
    </source>
</evidence>
<dbReference type="Proteomes" id="UP001381693">
    <property type="component" value="Unassembled WGS sequence"/>
</dbReference>
<dbReference type="AlphaFoldDB" id="A0AAN8XVP6"/>
<proteinExistence type="predicted"/>
<reference evidence="2 3" key="1">
    <citation type="submission" date="2023-11" db="EMBL/GenBank/DDBJ databases">
        <title>Halocaridina rubra genome assembly.</title>
        <authorList>
            <person name="Smith C."/>
        </authorList>
    </citation>
    <scope>NUCLEOTIDE SEQUENCE [LARGE SCALE GENOMIC DNA]</scope>
    <source>
        <strain evidence="2">EP-1</strain>
        <tissue evidence="2">Whole</tissue>
    </source>
</reference>
<organism evidence="2 3">
    <name type="scientific">Halocaridina rubra</name>
    <name type="common">Hawaiian red shrimp</name>
    <dbReference type="NCBI Taxonomy" id="373956"/>
    <lineage>
        <taxon>Eukaryota</taxon>
        <taxon>Metazoa</taxon>
        <taxon>Ecdysozoa</taxon>
        <taxon>Arthropoda</taxon>
        <taxon>Crustacea</taxon>
        <taxon>Multicrustacea</taxon>
        <taxon>Malacostraca</taxon>
        <taxon>Eumalacostraca</taxon>
        <taxon>Eucarida</taxon>
        <taxon>Decapoda</taxon>
        <taxon>Pleocyemata</taxon>
        <taxon>Caridea</taxon>
        <taxon>Atyoidea</taxon>
        <taxon>Atyidae</taxon>
        <taxon>Halocaridina</taxon>
    </lineage>
</organism>
<keyword evidence="3" id="KW-1185">Reference proteome</keyword>